<dbReference type="WBParaSite" id="SVE_0274200.1">
    <property type="protein sequence ID" value="SVE_0274200.1"/>
    <property type="gene ID" value="SVE_0274200"/>
</dbReference>
<reference evidence="11" key="1">
    <citation type="submission" date="2014-07" db="EMBL/GenBank/DDBJ databases">
        <authorList>
            <person name="Martin A.A"/>
            <person name="De Silva N."/>
        </authorList>
    </citation>
    <scope>NUCLEOTIDE SEQUENCE</scope>
</reference>
<dbReference type="InterPro" id="IPR015655">
    <property type="entry name" value="PP2C"/>
</dbReference>
<evidence type="ECO:0000313" key="12">
    <source>
        <dbReference type="WBParaSite" id="SVE_0274200.1"/>
    </source>
</evidence>
<evidence type="ECO:0000256" key="4">
    <source>
        <dbReference type="ARBA" id="ARBA00022723"/>
    </source>
</evidence>
<name>A0A0K0F1R7_STRVS</name>
<evidence type="ECO:0000256" key="3">
    <source>
        <dbReference type="ARBA" id="ARBA00006702"/>
    </source>
</evidence>
<dbReference type="STRING" id="75913.A0A0K0F1R7"/>
<reference evidence="12" key="2">
    <citation type="submission" date="2015-08" db="UniProtKB">
        <authorList>
            <consortium name="WormBaseParasite"/>
        </authorList>
    </citation>
    <scope>IDENTIFICATION</scope>
</reference>
<comment type="similarity">
    <text evidence="3 9">Belongs to the PP2C family.</text>
</comment>
<dbReference type="GO" id="GO:0004722">
    <property type="term" value="F:protein serine/threonine phosphatase activity"/>
    <property type="evidence" value="ECO:0007669"/>
    <property type="project" value="InterPro"/>
</dbReference>
<dbReference type="PROSITE" id="PS01032">
    <property type="entry name" value="PPM_1"/>
    <property type="match status" value="1"/>
</dbReference>
<dbReference type="InterPro" id="IPR001932">
    <property type="entry name" value="PPM-type_phosphatase-like_dom"/>
</dbReference>
<dbReference type="Gene3D" id="3.60.40.10">
    <property type="entry name" value="PPM-type phosphatase domain"/>
    <property type="match status" value="1"/>
</dbReference>
<evidence type="ECO:0000256" key="2">
    <source>
        <dbReference type="ARBA" id="ARBA00001946"/>
    </source>
</evidence>
<dbReference type="InterPro" id="IPR000222">
    <property type="entry name" value="PP2C_BS"/>
</dbReference>
<evidence type="ECO:0000256" key="7">
    <source>
        <dbReference type="ARBA" id="ARBA00022912"/>
    </source>
</evidence>
<dbReference type="PROSITE" id="PS51746">
    <property type="entry name" value="PPM_2"/>
    <property type="match status" value="1"/>
</dbReference>
<evidence type="ECO:0000256" key="8">
    <source>
        <dbReference type="ARBA" id="ARBA00023211"/>
    </source>
</evidence>
<dbReference type="CDD" id="cd00143">
    <property type="entry name" value="PP2Cc"/>
    <property type="match status" value="1"/>
</dbReference>
<proteinExistence type="inferred from homology"/>
<comment type="cofactor">
    <cofactor evidence="1">
        <name>Mn(2+)</name>
        <dbReference type="ChEBI" id="CHEBI:29035"/>
    </cofactor>
</comment>
<dbReference type="SMART" id="SM00332">
    <property type="entry name" value="PP2Cc"/>
    <property type="match status" value="1"/>
</dbReference>
<keyword evidence="7 9" id="KW-0904">Protein phosphatase</keyword>
<organism evidence="11 12">
    <name type="scientific">Strongyloides venezuelensis</name>
    <name type="common">Threadworm</name>
    <dbReference type="NCBI Taxonomy" id="75913"/>
    <lineage>
        <taxon>Eukaryota</taxon>
        <taxon>Metazoa</taxon>
        <taxon>Ecdysozoa</taxon>
        <taxon>Nematoda</taxon>
        <taxon>Chromadorea</taxon>
        <taxon>Rhabditida</taxon>
        <taxon>Tylenchina</taxon>
        <taxon>Panagrolaimomorpha</taxon>
        <taxon>Strongyloidoidea</taxon>
        <taxon>Strongyloididae</taxon>
        <taxon>Strongyloides</taxon>
    </lineage>
</organism>
<accession>A0A0K0F1R7</accession>
<keyword evidence="6" id="KW-0460">Magnesium</keyword>
<dbReference type="Proteomes" id="UP000035680">
    <property type="component" value="Unassembled WGS sequence"/>
</dbReference>
<keyword evidence="8" id="KW-0464">Manganese</keyword>
<evidence type="ECO:0000259" key="10">
    <source>
        <dbReference type="PROSITE" id="PS51746"/>
    </source>
</evidence>
<dbReference type="InterPro" id="IPR036457">
    <property type="entry name" value="PPM-type-like_dom_sf"/>
</dbReference>
<dbReference type="PANTHER" id="PTHR47992">
    <property type="entry name" value="PROTEIN PHOSPHATASE"/>
    <property type="match status" value="1"/>
</dbReference>
<evidence type="ECO:0000256" key="5">
    <source>
        <dbReference type="ARBA" id="ARBA00022801"/>
    </source>
</evidence>
<dbReference type="GO" id="GO:0046872">
    <property type="term" value="F:metal ion binding"/>
    <property type="evidence" value="ECO:0007669"/>
    <property type="project" value="UniProtKB-KW"/>
</dbReference>
<evidence type="ECO:0000256" key="9">
    <source>
        <dbReference type="RuleBase" id="RU003465"/>
    </source>
</evidence>
<dbReference type="AlphaFoldDB" id="A0A0K0F1R7"/>
<protein>
    <submittedName>
        <fullName evidence="12">PPM-type phosphatase domain-containing protein</fullName>
    </submittedName>
</protein>
<feature type="domain" description="PPM-type phosphatase" evidence="10">
    <location>
        <begin position="73"/>
        <end position="349"/>
    </location>
</feature>
<comment type="cofactor">
    <cofactor evidence="2">
        <name>Mg(2+)</name>
        <dbReference type="ChEBI" id="CHEBI:18420"/>
    </cofactor>
</comment>
<dbReference type="SUPFAM" id="SSF81606">
    <property type="entry name" value="PP2C-like"/>
    <property type="match status" value="1"/>
</dbReference>
<evidence type="ECO:0000256" key="6">
    <source>
        <dbReference type="ARBA" id="ARBA00022842"/>
    </source>
</evidence>
<keyword evidence="11" id="KW-1185">Reference proteome</keyword>
<evidence type="ECO:0000256" key="1">
    <source>
        <dbReference type="ARBA" id="ARBA00001936"/>
    </source>
</evidence>
<keyword evidence="5 9" id="KW-0378">Hydrolase</keyword>
<evidence type="ECO:0000313" key="11">
    <source>
        <dbReference type="Proteomes" id="UP000035680"/>
    </source>
</evidence>
<dbReference type="FunFam" id="3.60.40.10:FF:000001">
    <property type="entry name" value="protein phosphatase 1B isoform X1"/>
    <property type="match status" value="1"/>
</dbReference>
<keyword evidence="4" id="KW-0479">Metal-binding</keyword>
<dbReference type="Pfam" id="PF00481">
    <property type="entry name" value="PP2C"/>
    <property type="match status" value="1"/>
</dbReference>
<sequence length="446" mass="50172">MQVVGDQRDSQTPASQEKTTILRTWKITNTGLKEIKKVILKEGQTTEEINMGAFLDKPITKKSNDHGEGQGMRYGMASMQGWRVDMEDAHDVQIAMSNEPPFDKWSFFAVFDGHAGPNAAKHAAENLLKTIMETPEFEKLLQHLKDTGGTIDDETRKLIGKGLINGFLRHDEMLHNQPKPESSGTTAIAAIVTPEYVFLVNLGDSRAIFCKKDSEVIATEDHKPYNEKEKERIVKAGGNVMISRVNGALAVSRAFGDFEYKNVPNLSSTEQLVSPEPDVYEIQRDGNADEFFVLACDGIYDVLSNEELADLVRERLIAEDDLRVVTNQVLDYALSKGSRDNMTLILVTLKQAPTVNNEIAEKERCWVEKLNVVIKDVITELKGECEDGEKVCLEVAVRKVNESDIIKDSPIKNVTYHTRYYVDKALNDFYDGNRYEGDDEEEDKNN</sequence>